<keyword evidence="6 8" id="KW-0472">Membrane</keyword>
<evidence type="ECO:0000313" key="11">
    <source>
        <dbReference type="Proteomes" id="UP001242480"/>
    </source>
</evidence>
<evidence type="ECO:0000256" key="7">
    <source>
        <dbReference type="ARBA" id="ARBA00023169"/>
    </source>
</evidence>
<dbReference type="InterPro" id="IPR003362">
    <property type="entry name" value="Bact_transf"/>
</dbReference>
<sequence length="511" mass="56910">MTEFNARAKFGTRAMMSAPAPVADAPPAALSDQARAIADRFSDRPISRSMLSGWVRIIEFLAVLAIGFAVYLGTIVREDGSDPRYLIPLVLGALFTIALIQAADGYNTGAFRSIFGQIGRIAAAWTLVFAGFAVAIFFLKLGEFYSRLWFTAWYIAGFAFFLVFRTGVAVLVGHWMRDGRLQRRAVIVGGGETAAELIRSMEASADKDVQICGIFDDRAGDRSPAIVQGYPRLGTIAELVAFARIAKIDMLIVSLPITAENRLLQILRQLWVLPVDIRLSAHTNKLRFRPRSYSYIGAVPFLDVFDKPIADWDSIVKRSFDLVFASLALVLLSPVLAATAIAIKLDSKGPVLFRQKRYGFNNEVIDVFKFRSMYAEKCDYEAKVAVTKGDPRVTRVGRFIRKTSIDELPQLINVLIGNLSLVGPRPHAVGSNTQDKLWEAVVDGYFARHKVKPGVTGWAQINGWRGEVDTSEKLRRRVEHDLYYIENWSPLLDLQILVRTPLALVNTENAY</sequence>
<dbReference type="Proteomes" id="UP001242480">
    <property type="component" value="Unassembled WGS sequence"/>
</dbReference>
<feature type="transmembrane region" description="Helical" evidence="8">
    <location>
        <begin position="322"/>
        <end position="343"/>
    </location>
</feature>
<evidence type="ECO:0000259" key="9">
    <source>
        <dbReference type="Pfam" id="PF02397"/>
    </source>
</evidence>
<reference evidence="10 11" key="1">
    <citation type="submission" date="2023-07" db="EMBL/GenBank/DDBJ databases">
        <title>Genomic Encyclopedia of Type Strains, Phase IV (KMG-IV): sequencing the most valuable type-strain genomes for metagenomic binning, comparative biology and taxonomic classification.</title>
        <authorList>
            <person name="Goeker M."/>
        </authorList>
    </citation>
    <scope>NUCLEOTIDE SEQUENCE [LARGE SCALE GENOMIC DNA]</scope>
    <source>
        <strain evidence="10 11">DSM 19619</strain>
    </source>
</reference>
<accession>A0ABU0J4Y4</accession>
<feature type="domain" description="Bacterial sugar transferase" evidence="9">
    <location>
        <begin position="317"/>
        <end position="505"/>
    </location>
</feature>
<feature type="transmembrane region" description="Helical" evidence="8">
    <location>
        <begin position="85"/>
        <end position="106"/>
    </location>
</feature>
<evidence type="ECO:0000256" key="1">
    <source>
        <dbReference type="ARBA" id="ARBA00004141"/>
    </source>
</evidence>
<evidence type="ECO:0000256" key="2">
    <source>
        <dbReference type="ARBA" id="ARBA00006464"/>
    </source>
</evidence>
<evidence type="ECO:0000256" key="6">
    <source>
        <dbReference type="ARBA" id="ARBA00023136"/>
    </source>
</evidence>
<comment type="caution">
    <text evidence="10">The sequence shown here is derived from an EMBL/GenBank/DDBJ whole genome shotgun (WGS) entry which is preliminary data.</text>
</comment>
<evidence type="ECO:0000256" key="4">
    <source>
        <dbReference type="ARBA" id="ARBA00022692"/>
    </source>
</evidence>
<dbReference type="Gene3D" id="3.40.50.720">
    <property type="entry name" value="NAD(P)-binding Rossmann-like Domain"/>
    <property type="match status" value="1"/>
</dbReference>
<dbReference type="PANTHER" id="PTHR30576">
    <property type="entry name" value="COLANIC BIOSYNTHESIS UDP-GLUCOSE LIPID CARRIER TRANSFERASE"/>
    <property type="match status" value="1"/>
</dbReference>
<feature type="transmembrane region" description="Helical" evidence="8">
    <location>
        <begin position="118"/>
        <end position="139"/>
    </location>
</feature>
<keyword evidence="5 8" id="KW-1133">Transmembrane helix</keyword>
<protein>
    <submittedName>
        <fullName evidence="10">Undecaprenyl-phosphate glucose phosphotransferase</fullName>
    </submittedName>
</protein>
<dbReference type="PANTHER" id="PTHR30576:SF0">
    <property type="entry name" value="UNDECAPRENYL-PHOSPHATE N-ACETYLGALACTOSAMINYL 1-PHOSPHATE TRANSFERASE-RELATED"/>
    <property type="match status" value="1"/>
</dbReference>
<dbReference type="NCBIfam" id="TIGR03023">
    <property type="entry name" value="WcaJ_sugtrans"/>
    <property type="match status" value="1"/>
</dbReference>
<gene>
    <name evidence="10" type="ORF">QO011_002338</name>
</gene>
<keyword evidence="11" id="KW-1185">Reference proteome</keyword>
<evidence type="ECO:0000256" key="8">
    <source>
        <dbReference type="SAM" id="Phobius"/>
    </source>
</evidence>
<dbReference type="Pfam" id="PF02397">
    <property type="entry name" value="Bac_transf"/>
    <property type="match status" value="1"/>
</dbReference>
<evidence type="ECO:0000256" key="5">
    <source>
        <dbReference type="ARBA" id="ARBA00022989"/>
    </source>
</evidence>
<organism evidence="10 11">
    <name type="scientific">Labrys wisconsinensis</name>
    <dbReference type="NCBI Taxonomy" id="425677"/>
    <lineage>
        <taxon>Bacteria</taxon>
        <taxon>Pseudomonadati</taxon>
        <taxon>Pseudomonadota</taxon>
        <taxon>Alphaproteobacteria</taxon>
        <taxon>Hyphomicrobiales</taxon>
        <taxon>Xanthobacteraceae</taxon>
        <taxon>Labrys</taxon>
    </lineage>
</organism>
<feature type="transmembrane region" description="Helical" evidence="8">
    <location>
        <begin position="151"/>
        <end position="175"/>
    </location>
</feature>
<dbReference type="Pfam" id="PF13727">
    <property type="entry name" value="CoA_binding_3"/>
    <property type="match status" value="1"/>
</dbReference>
<keyword evidence="3" id="KW-0808">Transferase</keyword>
<comment type="subcellular location">
    <subcellularLocation>
        <location evidence="1">Membrane</location>
        <topology evidence="1">Multi-pass membrane protein</topology>
    </subcellularLocation>
</comment>
<evidence type="ECO:0000256" key="3">
    <source>
        <dbReference type="ARBA" id="ARBA00022679"/>
    </source>
</evidence>
<feature type="transmembrane region" description="Helical" evidence="8">
    <location>
        <begin position="54"/>
        <end position="73"/>
    </location>
</feature>
<comment type="similarity">
    <text evidence="2">Belongs to the bacterial sugar transferase family.</text>
</comment>
<name>A0ABU0J4Y4_9HYPH</name>
<keyword evidence="4 8" id="KW-0812">Transmembrane</keyword>
<dbReference type="InterPro" id="IPR017473">
    <property type="entry name" value="Undecaprenyl-P_gluc_Ptfrase"/>
</dbReference>
<dbReference type="EMBL" id="JAUSVX010000003">
    <property type="protein sequence ID" value="MDQ0469327.1"/>
    <property type="molecule type" value="Genomic_DNA"/>
</dbReference>
<dbReference type="InterPro" id="IPR017475">
    <property type="entry name" value="EPS_sugar_tfrase"/>
</dbReference>
<proteinExistence type="inferred from homology"/>
<evidence type="ECO:0000313" key="10">
    <source>
        <dbReference type="EMBL" id="MDQ0469327.1"/>
    </source>
</evidence>
<keyword evidence="7" id="KW-0270">Exopolysaccharide synthesis</keyword>
<dbReference type="NCBIfam" id="TIGR03025">
    <property type="entry name" value="EPS_sugtrans"/>
    <property type="match status" value="1"/>
</dbReference>
<dbReference type="RefSeq" id="WP_307271898.1">
    <property type="nucleotide sequence ID" value="NZ_JAUSVX010000003.1"/>
</dbReference>